<proteinExistence type="predicted"/>
<dbReference type="Proteomes" id="UP000095283">
    <property type="component" value="Unplaced"/>
</dbReference>
<protein>
    <submittedName>
        <fullName evidence="2">Transposase</fullName>
    </submittedName>
</protein>
<name>A0A1I7WV50_HETBA</name>
<dbReference type="AlphaFoldDB" id="A0A1I7WV50"/>
<evidence type="ECO:0000313" key="1">
    <source>
        <dbReference type="Proteomes" id="UP000095283"/>
    </source>
</evidence>
<reference evidence="2" key="1">
    <citation type="submission" date="2016-11" db="UniProtKB">
        <authorList>
            <consortium name="WormBaseParasite"/>
        </authorList>
    </citation>
    <scope>IDENTIFICATION</scope>
</reference>
<organism evidence="1 2">
    <name type="scientific">Heterorhabditis bacteriophora</name>
    <name type="common">Entomopathogenic nematode worm</name>
    <dbReference type="NCBI Taxonomy" id="37862"/>
    <lineage>
        <taxon>Eukaryota</taxon>
        <taxon>Metazoa</taxon>
        <taxon>Ecdysozoa</taxon>
        <taxon>Nematoda</taxon>
        <taxon>Chromadorea</taxon>
        <taxon>Rhabditida</taxon>
        <taxon>Rhabditina</taxon>
        <taxon>Rhabditomorpha</taxon>
        <taxon>Strongyloidea</taxon>
        <taxon>Heterorhabditidae</taxon>
        <taxon>Heterorhabditis</taxon>
    </lineage>
</organism>
<sequence length="104" mass="11581">MHSISTKSHSDLKSPIDTLQRFGLLSASATCNTAMAGKEGRKLFAHKVKWKGLGYTYETLEKITTNSSNNYAYRFSLACLQSMIRRAADESLRASRPLVKRAPV</sequence>
<accession>A0A1I7WV50</accession>
<dbReference type="WBParaSite" id="Hba_09037">
    <property type="protein sequence ID" value="Hba_09037"/>
    <property type="gene ID" value="Hba_09037"/>
</dbReference>
<evidence type="ECO:0000313" key="2">
    <source>
        <dbReference type="WBParaSite" id="Hba_09037"/>
    </source>
</evidence>
<keyword evidence="1" id="KW-1185">Reference proteome</keyword>